<dbReference type="EMBL" id="JACCAB010000001">
    <property type="protein sequence ID" value="NYG06417.1"/>
    <property type="molecule type" value="Genomic_DNA"/>
</dbReference>
<organism evidence="2 3">
    <name type="scientific">Pedococcus badiiscoriae</name>
    <dbReference type="NCBI Taxonomy" id="642776"/>
    <lineage>
        <taxon>Bacteria</taxon>
        <taxon>Bacillati</taxon>
        <taxon>Actinomycetota</taxon>
        <taxon>Actinomycetes</taxon>
        <taxon>Micrococcales</taxon>
        <taxon>Intrasporangiaceae</taxon>
        <taxon>Pedococcus</taxon>
    </lineage>
</organism>
<feature type="domain" description="Lon N-terminal" evidence="1">
    <location>
        <begin position="1"/>
        <end position="195"/>
    </location>
</feature>
<sequence length="215" mass="22981">MARLPLFPLGTVLVPGAALPLQLFEPRYIELLSDLVNAMDVPEFGVVAIRQGHEVGPDSVHDLHEVGCVARVRTAASVGDGRYVVLSTGVQRFHLDGLVAGAGTAYLMGEVTVLEEVSGDPGEVAGLAESLRLALHEYARTVGAQEPEWPAEAAELSFAVGAAVGLDLGERQRLLAAPDTETRLRLGLRLVRRERQLAATLRVVPPSPEHGYNLN</sequence>
<dbReference type="SMART" id="SM00464">
    <property type="entry name" value="LON"/>
    <property type="match status" value="1"/>
</dbReference>
<keyword evidence="3" id="KW-1185">Reference proteome</keyword>
<dbReference type="InterPro" id="IPR015947">
    <property type="entry name" value="PUA-like_sf"/>
</dbReference>
<dbReference type="PANTHER" id="PTHR46732">
    <property type="entry name" value="ATP-DEPENDENT PROTEASE LA (LON) DOMAIN PROTEIN"/>
    <property type="match status" value="1"/>
</dbReference>
<name>A0A852WAX8_9MICO</name>
<dbReference type="PANTHER" id="PTHR46732:SF8">
    <property type="entry name" value="ATP-DEPENDENT PROTEASE LA (LON) DOMAIN PROTEIN"/>
    <property type="match status" value="1"/>
</dbReference>
<dbReference type="PROSITE" id="PS51787">
    <property type="entry name" value="LON_N"/>
    <property type="match status" value="1"/>
</dbReference>
<dbReference type="AlphaFoldDB" id="A0A852WAX8"/>
<evidence type="ECO:0000259" key="1">
    <source>
        <dbReference type="PROSITE" id="PS51787"/>
    </source>
</evidence>
<gene>
    <name evidence="2" type="ORF">BJ986_000904</name>
</gene>
<dbReference type="RefSeq" id="WP_179420902.1">
    <property type="nucleotide sequence ID" value="NZ_JACCAB010000001.1"/>
</dbReference>
<dbReference type="Gene3D" id="2.30.130.40">
    <property type="entry name" value="LON domain-like"/>
    <property type="match status" value="1"/>
</dbReference>
<evidence type="ECO:0000313" key="2">
    <source>
        <dbReference type="EMBL" id="NYG06417.1"/>
    </source>
</evidence>
<dbReference type="Gene3D" id="1.20.58.1480">
    <property type="match status" value="1"/>
</dbReference>
<dbReference type="Proteomes" id="UP000573599">
    <property type="component" value="Unassembled WGS sequence"/>
</dbReference>
<proteinExistence type="predicted"/>
<dbReference type="InterPro" id="IPR046336">
    <property type="entry name" value="Lon_prtase_N_sf"/>
</dbReference>
<dbReference type="SUPFAM" id="SSF88697">
    <property type="entry name" value="PUA domain-like"/>
    <property type="match status" value="1"/>
</dbReference>
<evidence type="ECO:0000313" key="3">
    <source>
        <dbReference type="Proteomes" id="UP000573599"/>
    </source>
</evidence>
<comment type="caution">
    <text evidence="2">The sequence shown here is derived from an EMBL/GenBank/DDBJ whole genome shotgun (WGS) entry which is preliminary data.</text>
</comment>
<dbReference type="Pfam" id="PF02190">
    <property type="entry name" value="LON_substr_bdg"/>
    <property type="match status" value="1"/>
</dbReference>
<reference evidence="2 3" key="1">
    <citation type="submission" date="2020-07" db="EMBL/GenBank/DDBJ databases">
        <title>Sequencing the genomes of 1000 actinobacteria strains.</title>
        <authorList>
            <person name="Klenk H.-P."/>
        </authorList>
    </citation>
    <scope>NUCLEOTIDE SEQUENCE [LARGE SCALE GENOMIC DNA]</scope>
    <source>
        <strain evidence="2 3">DSM 23987</strain>
    </source>
</reference>
<dbReference type="InterPro" id="IPR003111">
    <property type="entry name" value="Lon_prtase_N"/>
</dbReference>
<protein>
    <recommendedName>
        <fullName evidence="1">Lon N-terminal domain-containing protein</fullName>
    </recommendedName>
</protein>
<accession>A0A852WAX8</accession>